<dbReference type="PANTHER" id="PTHR33516">
    <property type="entry name" value="LEXA REPRESSOR"/>
    <property type="match status" value="1"/>
</dbReference>
<sequence>MRVEGESMMPEYHDGDLIFVDQRGAYDHGDDIIVRSPDGKATFKRLQKTNEGTYLLALNPSWPDRIIRIPEESQICGKVIFSGRQR</sequence>
<dbReference type="AlphaFoldDB" id="A0A844GC16"/>
<dbReference type="Pfam" id="PF00717">
    <property type="entry name" value="Peptidase_S24"/>
    <property type="match status" value="1"/>
</dbReference>
<dbReference type="InterPro" id="IPR015927">
    <property type="entry name" value="Peptidase_S24_S26A/B/C"/>
</dbReference>
<reference evidence="2 3" key="1">
    <citation type="submission" date="2019-11" db="EMBL/GenBank/DDBJ databases">
        <title>Draft genome sequence of Paludibacterium sp. dN18-1.</title>
        <authorList>
            <person name="Im W.-T."/>
        </authorList>
    </citation>
    <scope>NUCLEOTIDE SEQUENCE [LARGE SCALE GENOMIC DNA]</scope>
    <source>
        <strain evidence="3">dN 18-1</strain>
    </source>
</reference>
<dbReference type="InterPro" id="IPR039418">
    <property type="entry name" value="LexA-like"/>
</dbReference>
<name>A0A844GC16_9NEIS</name>
<comment type="caution">
    <text evidence="2">The sequence shown here is derived from an EMBL/GenBank/DDBJ whole genome shotgun (WGS) entry which is preliminary data.</text>
</comment>
<accession>A0A844GC16</accession>
<evidence type="ECO:0000259" key="1">
    <source>
        <dbReference type="Pfam" id="PF00717"/>
    </source>
</evidence>
<dbReference type="EMBL" id="WLYX01000001">
    <property type="protein sequence ID" value="MTD34076.1"/>
    <property type="molecule type" value="Genomic_DNA"/>
</dbReference>
<evidence type="ECO:0000313" key="2">
    <source>
        <dbReference type="EMBL" id="MTD34076.1"/>
    </source>
</evidence>
<organism evidence="2 3">
    <name type="scientific">Paludibacterium denitrificans</name>
    <dbReference type="NCBI Taxonomy" id="2675226"/>
    <lineage>
        <taxon>Bacteria</taxon>
        <taxon>Pseudomonadati</taxon>
        <taxon>Pseudomonadota</taxon>
        <taxon>Betaproteobacteria</taxon>
        <taxon>Neisseriales</taxon>
        <taxon>Chromobacteriaceae</taxon>
        <taxon>Paludibacterium</taxon>
    </lineage>
</organism>
<dbReference type="SUPFAM" id="SSF51306">
    <property type="entry name" value="LexA/Signal peptidase"/>
    <property type="match status" value="1"/>
</dbReference>
<dbReference type="CDD" id="cd06529">
    <property type="entry name" value="S24_LexA-like"/>
    <property type="match status" value="1"/>
</dbReference>
<dbReference type="Gene3D" id="2.10.109.10">
    <property type="entry name" value="Umud Fragment, subunit A"/>
    <property type="match status" value="1"/>
</dbReference>
<dbReference type="InterPro" id="IPR050077">
    <property type="entry name" value="LexA_repressor"/>
</dbReference>
<gene>
    <name evidence="2" type="ORF">GKE73_16785</name>
</gene>
<dbReference type="InterPro" id="IPR036286">
    <property type="entry name" value="LexA/Signal_pep-like_sf"/>
</dbReference>
<keyword evidence="3" id="KW-1185">Reference proteome</keyword>
<protein>
    <submittedName>
        <fullName evidence="2">S24 family peptidase</fullName>
    </submittedName>
</protein>
<feature type="domain" description="Peptidase S24/S26A/S26B/S26C" evidence="1">
    <location>
        <begin position="2"/>
        <end position="80"/>
    </location>
</feature>
<dbReference type="PANTHER" id="PTHR33516:SF2">
    <property type="entry name" value="LEXA REPRESSOR-RELATED"/>
    <property type="match status" value="1"/>
</dbReference>
<proteinExistence type="predicted"/>
<dbReference type="Proteomes" id="UP000446658">
    <property type="component" value="Unassembled WGS sequence"/>
</dbReference>
<evidence type="ECO:0000313" key="3">
    <source>
        <dbReference type="Proteomes" id="UP000446658"/>
    </source>
</evidence>